<comment type="caution">
    <text evidence="10">The sequence shown here is derived from an EMBL/GenBank/DDBJ whole genome shotgun (WGS) entry which is preliminary data.</text>
</comment>
<protein>
    <recommendedName>
        <fullName evidence="6">RNA polymerase sigma factor</fullName>
    </recommendedName>
</protein>
<dbReference type="InterPro" id="IPR000943">
    <property type="entry name" value="RNA_pol_sigma70"/>
</dbReference>
<keyword evidence="5 6" id="KW-0804">Transcription</keyword>
<evidence type="ECO:0000256" key="7">
    <source>
        <dbReference type="SAM" id="MobiDB-lite"/>
    </source>
</evidence>
<dbReference type="InterPro" id="IPR007627">
    <property type="entry name" value="RNA_pol_sigma70_r2"/>
</dbReference>
<evidence type="ECO:0000256" key="4">
    <source>
        <dbReference type="ARBA" id="ARBA00023125"/>
    </source>
</evidence>
<dbReference type="Gene3D" id="1.10.601.10">
    <property type="entry name" value="RNA Polymerase Primary Sigma Factor"/>
    <property type="match status" value="2"/>
</dbReference>
<dbReference type="CDD" id="cd06171">
    <property type="entry name" value="Sigma70_r4"/>
    <property type="match status" value="1"/>
</dbReference>
<feature type="domain" description="RNA polymerase sigma-70" evidence="8">
    <location>
        <begin position="132"/>
        <end position="145"/>
    </location>
</feature>
<comment type="similarity">
    <text evidence="1 6">Belongs to the sigma-70 factor family.</text>
</comment>
<proteinExistence type="inferred from homology"/>
<dbReference type="GO" id="GO:0016987">
    <property type="term" value="F:sigma factor activity"/>
    <property type="evidence" value="ECO:0007669"/>
    <property type="project" value="UniProtKB-KW"/>
</dbReference>
<gene>
    <name evidence="10" type="ORF">FHX34_106280</name>
</gene>
<dbReference type="Pfam" id="PF00140">
    <property type="entry name" value="Sigma70_r1_2"/>
    <property type="match status" value="1"/>
</dbReference>
<dbReference type="InterPro" id="IPR013324">
    <property type="entry name" value="RNA_pol_sigma_r3/r4-like"/>
</dbReference>
<dbReference type="NCBIfam" id="TIGR02937">
    <property type="entry name" value="sigma70-ECF"/>
    <property type="match status" value="1"/>
</dbReference>
<feature type="compositionally biased region" description="Acidic residues" evidence="7">
    <location>
        <begin position="13"/>
        <end position="22"/>
    </location>
</feature>
<dbReference type="InterPro" id="IPR050239">
    <property type="entry name" value="Sigma-70_RNA_pol_init_factors"/>
</dbReference>
<dbReference type="FunFam" id="1.10.10.10:FF:000004">
    <property type="entry name" value="RNA polymerase sigma factor SigA"/>
    <property type="match status" value="1"/>
</dbReference>
<evidence type="ECO:0000256" key="2">
    <source>
        <dbReference type="ARBA" id="ARBA00023015"/>
    </source>
</evidence>
<dbReference type="PROSITE" id="PS00715">
    <property type="entry name" value="SIGMA70_1"/>
    <property type="match status" value="1"/>
</dbReference>
<dbReference type="AlphaFoldDB" id="A0A561VIV9"/>
<dbReference type="PRINTS" id="PR00046">
    <property type="entry name" value="SIGMA70FCT"/>
</dbReference>
<reference evidence="10 11" key="1">
    <citation type="submission" date="2019-06" db="EMBL/GenBank/DDBJ databases">
        <title>Sequencing the genomes of 1000 actinobacteria strains.</title>
        <authorList>
            <person name="Klenk H.-P."/>
        </authorList>
    </citation>
    <scope>NUCLEOTIDE SEQUENCE [LARGE SCALE GENOMIC DNA]</scope>
    <source>
        <strain evidence="10 11">DSM 43866</strain>
    </source>
</reference>
<dbReference type="Pfam" id="PF04542">
    <property type="entry name" value="Sigma70_r2"/>
    <property type="match status" value="1"/>
</dbReference>
<dbReference type="Proteomes" id="UP000320239">
    <property type="component" value="Unassembled WGS sequence"/>
</dbReference>
<dbReference type="InterPro" id="IPR013325">
    <property type="entry name" value="RNA_pol_sigma_r2"/>
</dbReference>
<keyword evidence="4 6" id="KW-0238">DNA-binding</keyword>
<evidence type="ECO:0000256" key="5">
    <source>
        <dbReference type="ARBA" id="ARBA00023163"/>
    </source>
</evidence>
<dbReference type="FunFam" id="1.10.601.10:FF:000001">
    <property type="entry name" value="RNA polymerase sigma factor SigA"/>
    <property type="match status" value="1"/>
</dbReference>
<dbReference type="Gene3D" id="1.10.10.10">
    <property type="entry name" value="Winged helix-like DNA-binding domain superfamily/Winged helix DNA-binding domain"/>
    <property type="match status" value="2"/>
</dbReference>
<feature type="region of interest" description="Disordered" evidence="7">
    <location>
        <begin position="1"/>
        <end position="32"/>
    </location>
</feature>
<feature type="compositionally biased region" description="Basic and acidic residues" evidence="7">
    <location>
        <begin position="1"/>
        <end position="12"/>
    </location>
</feature>
<dbReference type="SUPFAM" id="SSF88659">
    <property type="entry name" value="Sigma3 and sigma4 domains of RNA polymerase sigma factors"/>
    <property type="match status" value="2"/>
</dbReference>
<dbReference type="GO" id="GO:0003677">
    <property type="term" value="F:DNA binding"/>
    <property type="evidence" value="ECO:0007669"/>
    <property type="project" value="UniProtKB-KW"/>
</dbReference>
<name>A0A561VIV9_ACTTI</name>
<dbReference type="SUPFAM" id="SSF88946">
    <property type="entry name" value="Sigma2 domain of RNA polymerase sigma factors"/>
    <property type="match status" value="1"/>
</dbReference>
<dbReference type="InterPro" id="IPR014284">
    <property type="entry name" value="RNA_pol_sigma-70_dom"/>
</dbReference>
<evidence type="ECO:0000313" key="10">
    <source>
        <dbReference type="EMBL" id="TWG11550.1"/>
    </source>
</evidence>
<evidence type="ECO:0000313" key="11">
    <source>
        <dbReference type="Proteomes" id="UP000320239"/>
    </source>
</evidence>
<dbReference type="InterPro" id="IPR009042">
    <property type="entry name" value="RNA_pol_sigma70_r1_2"/>
</dbReference>
<dbReference type="InterPro" id="IPR007624">
    <property type="entry name" value="RNA_pol_sigma70_r3"/>
</dbReference>
<evidence type="ECO:0000256" key="3">
    <source>
        <dbReference type="ARBA" id="ARBA00023082"/>
    </source>
</evidence>
<comment type="function">
    <text evidence="6">Sigma factors are initiation factors that promote the attachment of RNA polymerase to specific initiation sites and are then released.</text>
</comment>
<feature type="domain" description="RNA polymerase sigma-70" evidence="9">
    <location>
        <begin position="302"/>
        <end position="328"/>
    </location>
</feature>
<evidence type="ECO:0000256" key="6">
    <source>
        <dbReference type="RuleBase" id="RU362124"/>
    </source>
</evidence>
<dbReference type="PANTHER" id="PTHR30603">
    <property type="entry name" value="RNA POLYMERASE SIGMA FACTOR RPO"/>
    <property type="match status" value="1"/>
</dbReference>
<evidence type="ECO:0000259" key="9">
    <source>
        <dbReference type="PROSITE" id="PS00716"/>
    </source>
</evidence>
<dbReference type="PANTHER" id="PTHR30603:SF59">
    <property type="entry name" value="RNA POLYMERASE PRINCIPAL SIGMA FACTOR HRDA"/>
    <property type="match status" value="1"/>
</dbReference>
<dbReference type="GO" id="GO:0006352">
    <property type="term" value="P:DNA-templated transcription initiation"/>
    <property type="evidence" value="ECO:0007669"/>
    <property type="project" value="InterPro"/>
</dbReference>
<accession>A0A561VIV9</accession>
<organism evidence="10 11">
    <name type="scientific">Actinoplanes teichomyceticus</name>
    <dbReference type="NCBI Taxonomy" id="1867"/>
    <lineage>
        <taxon>Bacteria</taxon>
        <taxon>Bacillati</taxon>
        <taxon>Actinomycetota</taxon>
        <taxon>Actinomycetes</taxon>
        <taxon>Micromonosporales</taxon>
        <taxon>Micromonosporaceae</taxon>
        <taxon>Actinoplanes</taxon>
    </lineage>
</organism>
<keyword evidence="2 6" id="KW-0805">Transcription regulation</keyword>
<dbReference type="InterPro" id="IPR036388">
    <property type="entry name" value="WH-like_DNA-bd_sf"/>
</dbReference>
<keyword evidence="3 6" id="KW-0731">Sigma factor</keyword>
<dbReference type="PROSITE" id="PS00716">
    <property type="entry name" value="SIGMA70_2"/>
    <property type="match status" value="1"/>
</dbReference>
<evidence type="ECO:0000256" key="1">
    <source>
        <dbReference type="ARBA" id="ARBA00007788"/>
    </source>
</evidence>
<dbReference type="InterPro" id="IPR007630">
    <property type="entry name" value="RNA_pol_sigma70_r4"/>
</dbReference>
<sequence>MTATVDETRTAEDEFAWDEPEPEALARSRAEASTVTSADPVRAYLREIGRVPLLNAEQEVEIAKRIEAGVYAGELLRAHDAGETPLTAELAHDLRLVSRDGERAKSHLLQANLRLVVSIAKRYAGRSMPFLDLIQEGNVGLIRAVEKFDYVRGFKFSTYATWWIRQAISRATADQARTIRIPVHMIELINKLVRVQRDCLHELGREATVAELARQMDLTPERVLEIQQHAREPISLDQSIGSAGDTAQIGDFIEDEDAVVALDAVSHNLLRDELEMILATLTDREAGVVRLRFGLSDGTPRTLDEIGRVYGVTRERIRQIEAKTMSKLRHPARSRLLRDFLA</sequence>
<dbReference type="Pfam" id="PF04539">
    <property type="entry name" value="Sigma70_r3"/>
    <property type="match status" value="1"/>
</dbReference>
<evidence type="ECO:0000259" key="8">
    <source>
        <dbReference type="PROSITE" id="PS00715"/>
    </source>
</evidence>
<keyword evidence="11" id="KW-1185">Reference proteome</keyword>
<dbReference type="Pfam" id="PF04545">
    <property type="entry name" value="Sigma70_r4"/>
    <property type="match status" value="1"/>
</dbReference>
<dbReference type="EMBL" id="VIWY01000006">
    <property type="protein sequence ID" value="TWG11550.1"/>
    <property type="molecule type" value="Genomic_DNA"/>
</dbReference>